<dbReference type="InterPro" id="IPR050351">
    <property type="entry name" value="BphY/WalK/GraS-like"/>
</dbReference>
<evidence type="ECO:0000256" key="5">
    <source>
        <dbReference type="ARBA" id="ARBA00022777"/>
    </source>
</evidence>
<feature type="domain" description="Histidine kinase" evidence="8">
    <location>
        <begin position="110"/>
        <end position="328"/>
    </location>
</feature>
<dbReference type="PRINTS" id="PR00344">
    <property type="entry name" value="BCTRLSENSOR"/>
</dbReference>
<dbReference type="InterPro" id="IPR004358">
    <property type="entry name" value="Sig_transdc_His_kin-like_C"/>
</dbReference>
<dbReference type="CDD" id="cd00082">
    <property type="entry name" value="HisKA"/>
    <property type="match status" value="1"/>
</dbReference>
<dbReference type="EMBL" id="CAXHBF010000225">
    <property type="protein sequence ID" value="CAK9855576.1"/>
    <property type="molecule type" value="Genomic_DNA"/>
</dbReference>
<dbReference type="InterPro" id="IPR036097">
    <property type="entry name" value="HisK_dim/P_sf"/>
</dbReference>
<keyword evidence="7" id="KW-0812">Transmembrane</keyword>
<dbReference type="Gene3D" id="1.10.287.130">
    <property type="match status" value="1"/>
</dbReference>
<dbReference type="EC" id="2.7.13.3" evidence="2"/>
<dbReference type="InterPro" id="IPR003594">
    <property type="entry name" value="HATPase_dom"/>
</dbReference>
<evidence type="ECO:0000256" key="4">
    <source>
        <dbReference type="ARBA" id="ARBA00022679"/>
    </source>
</evidence>
<keyword evidence="7" id="KW-1133">Transmembrane helix</keyword>
<evidence type="ECO:0000256" key="2">
    <source>
        <dbReference type="ARBA" id="ARBA00012438"/>
    </source>
</evidence>
<dbReference type="InterPro" id="IPR003661">
    <property type="entry name" value="HisK_dim/P_dom"/>
</dbReference>
<feature type="transmembrane region" description="Helical" evidence="7">
    <location>
        <begin position="27"/>
        <end position="50"/>
    </location>
</feature>
<reference evidence="9" key="1">
    <citation type="submission" date="2024-03" db="EMBL/GenBank/DDBJ databases">
        <authorList>
            <consortium name="ELIXIR-Norway"/>
            <consortium name="Elixir Norway"/>
        </authorList>
    </citation>
    <scope>NUCLEOTIDE SEQUENCE</scope>
</reference>
<accession>A0ABP1A0I2</accession>
<name>A0ABP1A0I2_9BRYO</name>
<keyword evidence="6" id="KW-0902">Two-component regulatory system</keyword>
<evidence type="ECO:0000313" key="9">
    <source>
        <dbReference type="EMBL" id="CAK9855576.1"/>
    </source>
</evidence>
<organism evidence="9 10">
    <name type="scientific">Sphagnum jensenii</name>
    <dbReference type="NCBI Taxonomy" id="128206"/>
    <lineage>
        <taxon>Eukaryota</taxon>
        <taxon>Viridiplantae</taxon>
        <taxon>Streptophyta</taxon>
        <taxon>Embryophyta</taxon>
        <taxon>Bryophyta</taxon>
        <taxon>Sphagnophytina</taxon>
        <taxon>Sphagnopsida</taxon>
        <taxon>Sphagnales</taxon>
        <taxon>Sphagnaceae</taxon>
        <taxon>Sphagnum</taxon>
    </lineage>
</organism>
<evidence type="ECO:0000313" key="10">
    <source>
        <dbReference type="Proteomes" id="UP001497522"/>
    </source>
</evidence>
<dbReference type="PANTHER" id="PTHR45453">
    <property type="entry name" value="PHOSPHATE REGULON SENSOR PROTEIN PHOR"/>
    <property type="match status" value="1"/>
</dbReference>
<comment type="catalytic activity">
    <reaction evidence="1">
        <text>ATP + protein L-histidine = ADP + protein N-phospho-L-histidine.</text>
        <dbReference type="EC" id="2.7.13.3"/>
    </reaction>
</comment>
<dbReference type="PROSITE" id="PS50109">
    <property type="entry name" value="HIS_KIN"/>
    <property type="match status" value="1"/>
</dbReference>
<evidence type="ECO:0000256" key="1">
    <source>
        <dbReference type="ARBA" id="ARBA00000085"/>
    </source>
</evidence>
<keyword evidence="5" id="KW-0418">Kinase</keyword>
<evidence type="ECO:0000256" key="3">
    <source>
        <dbReference type="ARBA" id="ARBA00022553"/>
    </source>
</evidence>
<dbReference type="Pfam" id="PF00512">
    <property type="entry name" value="HisKA"/>
    <property type="match status" value="1"/>
</dbReference>
<gene>
    <name evidence="9" type="ORF">CSSPJE1EN2_LOCUS25508</name>
</gene>
<keyword evidence="10" id="KW-1185">Reference proteome</keyword>
<dbReference type="InterPro" id="IPR036890">
    <property type="entry name" value="HATPase_C_sf"/>
</dbReference>
<protein>
    <recommendedName>
        <fullName evidence="2">histidine kinase</fullName>
        <ecNumber evidence="2">2.7.13.3</ecNumber>
    </recommendedName>
</protein>
<evidence type="ECO:0000259" key="8">
    <source>
        <dbReference type="PROSITE" id="PS50109"/>
    </source>
</evidence>
<sequence length="328" mass="37768">MVSLLMGLALYLIYLSGWATFDTRLFFLVPFIMFLFCLVVVYVTINEFIFRKIRIIYRLIEDLRADKSEKEKQNILDAVQEKVMEFSLQKSKEIEQLKKLEQYRKEFLGNVSHELKTPIFNIQGYLETLLDGGLDDAKISKDFIARASRNAERLSEIVSDLLLISQYESGDLKLDIDTYDIREQVEDIFESFAMQARVKNIQLLFRDTYPRPILVTADKSRIGQVFYNLISNSIKYGNNNCFVSVAFIEHEDSVTIEISDNGPGIAQEHLARLFERFYRVDKARSREQGGTGLGLAIVKHIIEAHKQTITVQSSVGIGTTFAFTLRKK</sequence>
<proteinExistence type="predicted"/>
<dbReference type="InterPro" id="IPR005467">
    <property type="entry name" value="His_kinase_dom"/>
</dbReference>
<dbReference type="Proteomes" id="UP001497522">
    <property type="component" value="Unassembled WGS sequence"/>
</dbReference>
<dbReference type="SUPFAM" id="SSF47384">
    <property type="entry name" value="Homodimeric domain of signal transducing histidine kinase"/>
    <property type="match status" value="1"/>
</dbReference>
<dbReference type="SUPFAM" id="SSF55874">
    <property type="entry name" value="ATPase domain of HSP90 chaperone/DNA topoisomerase II/histidine kinase"/>
    <property type="match status" value="1"/>
</dbReference>
<dbReference type="PANTHER" id="PTHR45453:SF1">
    <property type="entry name" value="PHOSPHATE REGULON SENSOR PROTEIN PHOR"/>
    <property type="match status" value="1"/>
</dbReference>
<comment type="caution">
    <text evidence="9">The sequence shown here is derived from an EMBL/GenBank/DDBJ whole genome shotgun (WGS) entry which is preliminary data.</text>
</comment>
<dbReference type="CDD" id="cd00075">
    <property type="entry name" value="HATPase"/>
    <property type="match status" value="1"/>
</dbReference>
<dbReference type="Pfam" id="PF02518">
    <property type="entry name" value="HATPase_c"/>
    <property type="match status" value="1"/>
</dbReference>
<dbReference type="SMART" id="SM00388">
    <property type="entry name" value="HisKA"/>
    <property type="match status" value="1"/>
</dbReference>
<dbReference type="SMART" id="SM00387">
    <property type="entry name" value="HATPase_c"/>
    <property type="match status" value="1"/>
</dbReference>
<dbReference type="Gene3D" id="3.30.565.10">
    <property type="entry name" value="Histidine kinase-like ATPase, C-terminal domain"/>
    <property type="match status" value="1"/>
</dbReference>
<keyword evidence="7" id="KW-0472">Membrane</keyword>
<keyword evidence="3" id="KW-0597">Phosphoprotein</keyword>
<evidence type="ECO:0000256" key="6">
    <source>
        <dbReference type="ARBA" id="ARBA00023012"/>
    </source>
</evidence>
<evidence type="ECO:0000256" key="7">
    <source>
        <dbReference type="SAM" id="Phobius"/>
    </source>
</evidence>
<keyword evidence="4" id="KW-0808">Transferase</keyword>